<dbReference type="InterPro" id="IPR048147">
    <property type="entry name" value="CBO0543-like"/>
</dbReference>
<keyword evidence="1" id="KW-0812">Transmembrane</keyword>
<keyword evidence="1" id="KW-0472">Membrane</keyword>
<evidence type="ECO:0000313" key="2">
    <source>
        <dbReference type="EMBL" id="ACV63002.1"/>
    </source>
</evidence>
<accession>C8VZM4</accession>
<sequence>MIFMVSVIPYDVEIQRELTSLRIEEWLRSGLFHFRWWFLLALFFVSIIAWWKLVDKKRLHEISLCTALIIIITLVLDELGEELTLWDYPIDIIPVFPPLTAIDLASLPIIYSLIYQYFGTWKSFLWATFIMATVFCFIFEPILVWGGFYQLLSWKYYYGFPIYSGMAIFIRFVVIKTLAYTEKFKKAQAQQNIQARKNI</sequence>
<reference evidence="2 3" key="1">
    <citation type="journal article" date="2009" name="Stand. Genomic Sci.">
        <title>Complete genome sequence of Desulfotomaculum acetoxidans type strain (5575).</title>
        <authorList>
            <person name="Spring S."/>
            <person name="Lapidus A."/>
            <person name="Schroder M."/>
            <person name="Gleim D."/>
            <person name="Sims D."/>
            <person name="Meincke L."/>
            <person name="Glavina Del Rio T."/>
            <person name="Tice H."/>
            <person name="Copeland A."/>
            <person name="Cheng J.F."/>
            <person name="Lucas S."/>
            <person name="Chen F."/>
            <person name="Nolan M."/>
            <person name="Bruce D."/>
            <person name="Goodwin L."/>
            <person name="Pitluck S."/>
            <person name="Ivanova N."/>
            <person name="Mavromatis K."/>
            <person name="Mikhailova N."/>
            <person name="Pati A."/>
            <person name="Chen A."/>
            <person name="Palaniappan K."/>
            <person name="Land M."/>
            <person name="Hauser L."/>
            <person name="Chang Y.J."/>
            <person name="Jeffries C.D."/>
            <person name="Chain P."/>
            <person name="Saunders E."/>
            <person name="Brettin T."/>
            <person name="Detter J.C."/>
            <person name="Goker M."/>
            <person name="Bristow J."/>
            <person name="Eisen J.A."/>
            <person name="Markowitz V."/>
            <person name="Hugenholtz P."/>
            <person name="Kyrpides N.C."/>
            <person name="Klenk H.P."/>
            <person name="Han C."/>
        </authorList>
    </citation>
    <scope>NUCLEOTIDE SEQUENCE [LARGE SCALE GENOMIC DNA]</scope>
    <source>
        <strain evidence="3">ATCC 49208 / DSM 771 / VKM B-1644</strain>
    </source>
</reference>
<gene>
    <name evidence="2" type="ordered locus">Dtox_2181</name>
</gene>
<dbReference type="EMBL" id="CP001720">
    <property type="protein sequence ID" value="ACV63002.1"/>
    <property type="molecule type" value="Genomic_DNA"/>
</dbReference>
<evidence type="ECO:0000256" key="1">
    <source>
        <dbReference type="SAM" id="Phobius"/>
    </source>
</evidence>
<dbReference type="eggNOG" id="ENOG5032FKV">
    <property type="taxonomic scope" value="Bacteria"/>
</dbReference>
<name>C8VZM4_DESAS</name>
<organism evidence="2 3">
    <name type="scientific">Desulfofarcimen acetoxidans (strain ATCC 49208 / DSM 771 / KCTC 5769 / VKM B-1644 / 5575)</name>
    <name type="common">Desulfotomaculum acetoxidans</name>
    <dbReference type="NCBI Taxonomy" id="485916"/>
    <lineage>
        <taxon>Bacteria</taxon>
        <taxon>Bacillati</taxon>
        <taxon>Bacillota</taxon>
        <taxon>Clostridia</taxon>
        <taxon>Eubacteriales</taxon>
        <taxon>Peptococcaceae</taxon>
        <taxon>Desulfofarcimen</taxon>
    </lineage>
</organism>
<evidence type="ECO:0000313" key="3">
    <source>
        <dbReference type="Proteomes" id="UP000002217"/>
    </source>
</evidence>
<feature type="transmembrane region" description="Helical" evidence="1">
    <location>
        <begin position="125"/>
        <end position="148"/>
    </location>
</feature>
<feature type="transmembrane region" description="Helical" evidence="1">
    <location>
        <begin position="96"/>
        <end position="118"/>
    </location>
</feature>
<dbReference type="KEGG" id="dae:Dtox_2181"/>
<dbReference type="Proteomes" id="UP000002217">
    <property type="component" value="Chromosome"/>
</dbReference>
<dbReference type="AlphaFoldDB" id="C8VZM4"/>
<dbReference type="RefSeq" id="WP_015757706.1">
    <property type="nucleotide sequence ID" value="NC_013216.1"/>
</dbReference>
<protein>
    <submittedName>
        <fullName evidence="2">Uncharacterized protein</fullName>
    </submittedName>
</protein>
<dbReference type="NCBIfam" id="NF041644">
    <property type="entry name" value="CBO0543_fam"/>
    <property type="match status" value="1"/>
</dbReference>
<proteinExistence type="predicted"/>
<keyword evidence="1" id="KW-1133">Transmembrane helix</keyword>
<feature type="transmembrane region" description="Helical" evidence="1">
    <location>
        <begin position="160"/>
        <end position="179"/>
    </location>
</feature>
<feature type="transmembrane region" description="Helical" evidence="1">
    <location>
        <begin position="34"/>
        <end position="51"/>
    </location>
</feature>
<dbReference type="HOGENOM" id="CLU_112019_0_0_9"/>
<feature type="transmembrane region" description="Helical" evidence="1">
    <location>
        <begin position="58"/>
        <end position="76"/>
    </location>
</feature>
<keyword evidence="3" id="KW-1185">Reference proteome</keyword>